<feature type="transmembrane region" description="Helical" evidence="1">
    <location>
        <begin position="156"/>
        <end position="179"/>
    </location>
</feature>
<evidence type="ECO:0000313" key="2">
    <source>
        <dbReference type="EMBL" id="MDG4982326.1"/>
    </source>
</evidence>
<gene>
    <name evidence="2" type="ORF">OGZ39_11820</name>
</gene>
<dbReference type="RefSeq" id="WP_278216501.1">
    <property type="nucleotide sequence ID" value="NZ_JAOWLP010000015.1"/>
</dbReference>
<name>A0A9X4S4E5_9LACT</name>
<evidence type="ECO:0000256" key="1">
    <source>
        <dbReference type="SAM" id="Phobius"/>
    </source>
</evidence>
<keyword evidence="1" id="KW-0472">Membrane</keyword>
<accession>A0A9X4S4E5</accession>
<organism evidence="2 3">
    <name type="scientific">Lactococcus lactis</name>
    <dbReference type="NCBI Taxonomy" id="1358"/>
    <lineage>
        <taxon>Bacteria</taxon>
        <taxon>Bacillati</taxon>
        <taxon>Bacillota</taxon>
        <taxon>Bacilli</taxon>
        <taxon>Lactobacillales</taxon>
        <taxon>Streptococcaceae</taxon>
        <taxon>Lactococcus</taxon>
    </lineage>
</organism>
<evidence type="ECO:0000313" key="3">
    <source>
        <dbReference type="Proteomes" id="UP001152656"/>
    </source>
</evidence>
<dbReference type="PANTHER" id="PTHR37305:SF1">
    <property type="entry name" value="MEMBRANE PROTEIN"/>
    <property type="match status" value="1"/>
</dbReference>
<dbReference type="Proteomes" id="UP001152656">
    <property type="component" value="Unassembled WGS sequence"/>
</dbReference>
<feature type="transmembrane region" description="Helical" evidence="1">
    <location>
        <begin position="255"/>
        <end position="275"/>
    </location>
</feature>
<comment type="caution">
    <text evidence="2">The sequence shown here is derived from an EMBL/GenBank/DDBJ whole genome shotgun (WGS) entry which is preliminary data.</text>
</comment>
<feature type="transmembrane region" description="Helical" evidence="1">
    <location>
        <begin position="20"/>
        <end position="38"/>
    </location>
</feature>
<dbReference type="EMBL" id="JAOWLP010000015">
    <property type="protein sequence ID" value="MDG4982326.1"/>
    <property type="molecule type" value="Genomic_DNA"/>
</dbReference>
<feature type="transmembrane region" description="Helical" evidence="1">
    <location>
        <begin position="200"/>
        <end position="225"/>
    </location>
</feature>
<sequence>MKYFSFELKRIFSSKKNKVLFSILTILLIVLVGFSINLKNSNNIKAMENFLNDNITVSTQALEGMRNDSSVPKDIVKDSEDLLKLYNSQKNALQNNDVKKYYKLQLEVNNMNIQHGQAGEFLEDENRYIKDVLKKGLDFENYPQAQLHSFGVIHEVFFPLIFSSLFYIILLIMGGISIASNFENESMRLYKTPLFHKKNIVLANFGANVFSLTIWYLSAVAFYIVSVGIMNGFGALNYPSAIQDLYLVDNWKIDLVYLVWGFLLVFFIVSLGTLLSLVVRKSILVVGLFAIIVLGFDMIKNQIFMEKFLKYIPMSYFEPIKLLQNNNNLPDHALIVGAIYLLSLTIIFLLISMYKYRKISFRKI</sequence>
<keyword evidence="1" id="KW-0812">Transmembrane</keyword>
<protein>
    <submittedName>
        <fullName evidence="2">ABC transporter permease</fullName>
    </submittedName>
</protein>
<dbReference type="PANTHER" id="PTHR37305">
    <property type="entry name" value="INTEGRAL MEMBRANE PROTEIN-RELATED"/>
    <property type="match status" value="1"/>
</dbReference>
<feature type="transmembrane region" description="Helical" evidence="1">
    <location>
        <begin position="282"/>
        <end position="299"/>
    </location>
</feature>
<feature type="transmembrane region" description="Helical" evidence="1">
    <location>
        <begin position="333"/>
        <end position="354"/>
    </location>
</feature>
<reference evidence="2" key="2">
    <citation type="journal article" date="2023" name="Food Microbiol.">
        <title>Evaluation of the fermentation potential of lactic acid bacteria isolated from herbs, fruits and vegetables as starter cultures in nut-based milk alternatives.</title>
        <authorList>
            <person name="Huang W."/>
            <person name="Dong A."/>
            <person name="Pham H.T."/>
            <person name="Zhou C."/>
            <person name="Huo Z."/>
            <person name="Watjen A.P."/>
            <person name="Prakash S."/>
            <person name="Bang-Berthelsen C.H."/>
            <person name="Turner M.S."/>
        </authorList>
    </citation>
    <scope>NUCLEOTIDE SEQUENCE</scope>
    <source>
        <strain evidence="2">581</strain>
    </source>
</reference>
<dbReference type="AlphaFoldDB" id="A0A9X4S4E5"/>
<reference evidence="2" key="1">
    <citation type="submission" date="2022-10" db="EMBL/GenBank/DDBJ databases">
        <authorList>
            <person name="Turner M.S."/>
            <person name="Huang W."/>
        </authorList>
    </citation>
    <scope>NUCLEOTIDE SEQUENCE</scope>
    <source>
        <strain evidence="2">581</strain>
    </source>
</reference>
<keyword evidence="1" id="KW-1133">Transmembrane helix</keyword>
<proteinExistence type="predicted"/>